<gene>
    <name evidence="1" type="ORF">SAMN02745784_02912</name>
</gene>
<evidence type="ECO:0000313" key="1">
    <source>
        <dbReference type="EMBL" id="SHF13317.1"/>
    </source>
</evidence>
<evidence type="ECO:0000313" key="2">
    <source>
        <dbReference type="Proteomes" id="UP000184114"/>
    </source>
</evidence>
<dbReference type="STRING" id="1123404.SAMN02745784_02912"/>
<reference evidence="2" key="1">
    <citation type="submission" date="2016-11" db="EMBL/GenBank/DDBJ databases">
        <authorList>
            <person name="Varghese N."/>
            <person name="Submissions S."/>
        </authorList>
    </citation>
    <scope>NUCLEOTIDE SEQUENCE [LARGE SCALE GENOMIC DNA]</scope>
    <source>
        <strain evidence="2">DSM 18095</strain>
    </source>
</reference>
<dbReference type="EMBL" id="FQTY01000022">
    <property type="protein sequence ID" value="SHF13317.1"/>
    <property type="molecule type" value="Genomic_DNA"/>
</dbReference>
<accession>A0A1M4Z689</accession>
<keyword evidence="2" id="KW-1185">Reference proteome</keyword>
<dbReference type="AlphaFoldDB" id="A0A1M4Z689"/>
<proteinExistence type="predicted"/>
<dbReference type="RefSeq" id="WP_072977646.1">
    <property type="nucleotide sequence ID" value="NZ_FQTY01000022.1"/>
</dbReference>
<protein>
    <submittedName>
        <fullName evidence="1">Uncharacterized protein</fullName>
    </submittedName>
</protein>
<sequence>MNIIIKESKIQFKNPQIGQPTRAIKEHYNGRRIVADIDGEERMLRFKKDEMPFVADEDDMILAIEQRLVVEQ</sequence>
<name>A0A1M4Z689_9FIRM</name>
<organism evidence="1 2">
    <name type="scientific">Tissierella praeacuta DSM 18095</name>
    <dbReference type="NCBI Taxonomy" id="1123404"/>
    <lineage>
        <taxon>Bacteria</taxon>
        <taxon>Bacillati</taxon>
        <taxon>Bacillota</taxon>
        <taxon>Tissierellia</taxon>
        <taxon>Tissierellales</taxon>
        <taxon>Tissierellaceae</taxon>
        <taxon>Tissierella</taxon>
    </lineage>
</organism>
<dbReference type="GeneID" id="90994557"/>
<dbReference type="Proteomes" id="UP000184114">
    <property type="component" value="Unassembled WGS sequence"/>
</dbReference>